<dbReference type="SUPFAM" id="SSF82693">
    <property type="entry name" value="Multidrug efflux transporter AcrB pore domain, PN1, PN2, PC1 and PC2 subdomains"/>
    <property type="match status" value="2"/>
</dbReference>
<evidence type="ECO:0000313" key="4">
    <source>
        <dbReference type="Proteomes" id="UP000597877"/>
    </source>
</evidence>
<keyword evidence="2" id="KW-0812">Transmembrane</keyword>
<feature type="transmembrane region" description="Helical" evidence="2">
    <location>
        <begin position="1124"/>
        <end position="1143"/>
    </location>
</feature>
<dbReference type="PRINTS" id="PR00702">
    <property type="entry name" value="ACRIFLAVINRP"/>
</dbReference>
<dbReference type="Gene3D" id="3.30.70.1320">
    <property type="entry name" value="Multidrug efflux transporter AcrB pore domain like"/>
    <property type="match status" value="2"/>
</dbReference>
<feature type="coiled-coil region" evidence="1">
    <location>
        <begin position="420"/>
        <end position="454"/>
    </location>
</feature>
<keyword evidence="2" id="KW-0472">Membrane</keyword>
<dbReference type="InterPro" id="IPR001036">
    <property type="entry name" value="Acrflvin-R"/>
</dbReference>
<dbReference type="PANTHER" id="PTHR32063:SF0">
    <property type="entry name" value="SWARMING MOTILITY PROTEIN SWRC"/>
    <property type="match status" value="1"/>
</dbReference>
<feature type="transmembrane region" description="Helical" evidence="2">
    <location>
        <begin position="646"/>
        <end position="671"/>
    </location>
</feature>
<dbReference type="Gene3D" id="3.30.2090.10">
    <property type="entry name" value="Multidrug efflux transporter AcrB TolC docking domain, DN and DC subdomains"/>
    <property type="match status" value="3"/>
</dbReference>
<feature type="transmembrane region" description="Helical" evidence="2">
    <location>
        <begin position="620"/>
        <end position="640"/>
    </location>
</feature>
<dbReference type="EMBL" id="JACOOZ010000006">
    <property type="protein sequence ID" value="MBC5668135.1"/>
    <property type="molecule type" value="Genomic_DNA"/>
</dbReference>
<dbReference type="SUPFAM" id="SSF82866">
    <property type="entry name" value="Multidrug efflux transporter AcrB transmembrane domain"/>
    <property type="match status" value="2"/>
</dbReference>
<keyword evidence="4" id="KW-1185">Reference proteome</keyword>
<feature type="transmembrane region" description="Helical" evidence="2">
    <location>
        <begin position="1222"/>
        <end position="1241"/>
    </location>
</feature>
<proteinExistence type="predicted"/>
<dbReference type="Proteomes" id="UP000597877">
    <property type="component" value="Unassembled WGS sequence"/>
</dbReference>
<evidence type="ECO:0000313" key="3">
    <source>
        <dbReference type="EMBL" id="MBC5668135.1"/>
    </source>
</evidence>
<organism evidence="3 4">
    <name type="scientific">Eubacterium segne</name>
    <dbReference type="NCBI Taxonomy" id="2763045"/>
    <lineage>
        <taxon>Bacteria</taxon>
        <taxon>Bacillati</taxon>
        <taxon>Bacillota</taxon>
        <taxon>Clostridia</taxon>
        <taxon>Eubacteriales</taxon>
        <taxon>Eubacteriaceae</taxon>
        <taxon>Eubacterium</taxon>
    </lineage>
</organism>
<protein>
    <submittedName>
        <fullName evidence="3">Efflux RND transporter permease subunit</fullName>
    </submittedName>
</protein>
<evidence type="ECO:0000256" key="1">
    <source>
        <dbReference type="SAM" id="Coils"/>
    </source>
</evidence>
<dbReference type="Pfam" id="PF00873">
    <property type="entry name" value="ACR_tran"/>
    <property type="match status" value="2"/>
</dbReference>
<dbReference type="Gene3D" id="3.30.70.1430">
    <property type="entry name" value="Multidrug efflux transporter AcrB pore domain"/>
    <property type="match status" value="2"/>
</dbReference>
<feature type="transmembrane region" description="Helical" evidence="2">
    <location>
        <begin position="589"/>
        <end position="613"/>
    </location>
</feature>
<feature type="transmembrane region" description="Helical" evidence="2">
    <location>
        <begin position="1253"/>
        <end position="1276"/>
    </location>
</feature>
<feature type="coiled-coil region" evidence="1">
    <location>
        <begin position="197"/>
        <end position="284"/>
    </location>
</feature>
<keyword evidence="2" id="KW-1133">Transmembrane helix</keyword>
<dbReference type="RefSeq" id="WP_118589396.1">
    <property type="nucleotide sequence ID" value="NZ_JACOOZ010000006.1"/>
</dbReference>
<keyword evidence="1" id="KW-0175">Coiled coil</keyword>
<gene>
    <name evidence="3" type="ORF">H8S00_09090</name>
</gene>
<name>A0ABR7F3E1_9FIRM</name>
<dbReference type="Gene3D" id="3.30.70.1440">
    <property type="entry name" value="Multidrug efflux transporter AcrB pore domain"/>
    <property type="match status" value="1"/>
</dbReference>
<feature type="transmembrane region" description="Helical" evidence="2">
    <location>
        <begin position="1150"/>
        <end position="1170"/>
    </location>
</feature>
<dbReference type="PANTHER" id="PTHR32063">
    <property type="match status" value="1"/>
</dbReference>
<comment type="caution">
    <text evidence="3">The sequence shown here is derived from an EMBL/GenBank/DDBJ whole genome shotgun (WGS) entry which is preliminary data.</text>
</comment>
<sequence length="1303" mass="142941">MTKFFVKKPYFVVVAVIIILLIGGVSLNRMNMDLMPDMELPYIMVITTQPGATPKKVENDVTKPLESSLGTVNGVEDVKSVSADNYSMIMLQFADDTNMDSALVRISKVLDTVSLPDECGTPNIMEVSMDMVATMYVGVDYKGKDIKELTDFTKNTLQPYFERQNGVASITSMGFTTDSIEVKLNSKKIDKINDKILAKTNSKLVDAQKQIDDAQKKLSDGEKELYSQKSNLDDTQKSTNKQLADAQVKLSQAQAVKNAYEASLNSLKAGKSALEAEQKAYEDAKVEDMYNKIDKTFTTFSSQYGELAKQAGVTVPKNIKDAVNNKKEFETFVKWLEKIGYGKETKELTYKNLKKVYDIVEVRMPQIKTELANLEIEIKAASMMNDTISGQMKGIDENQSKTIEGGYNAAAGFGAGQAQIAAGQTQLESAKKDLKDAKKKLENSRKAAKENANVDALLSIDTLSNLIYAQNFSMPAGYIDDKNDNQWLIDVGDNYTGKKEIKDMVLTKISGIGKIKLSDVADVTVVDNAGESYSKINGGDAILLAIYKSSTANTSDVSDNIKSASKELEKKYDGLSVTTIMDQNNYIDMIISSVLSSMLIGAILAIIVLALFLKDIKPTLIVAFSIPFSVLFAVVIMYFTNITLNVMSLGGLCLGIGMLVDNSIVVMENIYRLRGHGISAPRAAVQGTKQVAAPIVASTLTTISVFLPMVYVTGMISDLLMPFAFTISYALIASLIVAMTVVPTISATVLKNTKTKQHKLYDKVNNYYGKVLEKCLKHKAIPLIISVLLLVICVVQAFRMGLVMMDDMVSNQISVSLTVDDDTEKKEAYATADKVMDAILKVKGIDKVGAMDGNAGATSSVLEGAGGNYTSFIFSVITDEDIKTTGQFKKIIKEIEDNAKDIKCKELKVSSSALGDTSSLSGNGLQVNIYGDDQNKLVSISKDVKKMMEDIKGTENVKDGISEKNKQIHLEINKDKAAEYGLTTAQIYQQLAAKIKTDKTAVTITVDNKDMDVNVINDLDKPDVENLMNTEITSTTKNASGEDVNKTYKLSKFAKMIKGESVDSIRRENQSRYMSVTAEVKEDYNATLLSRQLEKSLAKYDTPDGYNIEIQGESAQVMEMIKQMLLALALGFVFVYLIMVAQFQSILSPFIIIFTVPLAFTGGMIGLMIFGQSISAMALMGFMILMGTVVNNGIVFVDYANQLRIKGMEKREALIRTGKTRMRPILMTALTTILSMSVMVFSQNAGDAMQKSMAIVVSAGLLYATLMTLFIVPVLYDIFYRKKPKVIDVGDDNLDDIPDETAM</sequence>
<feature type="transmembrane region" description="Helical" evidence="2">
    <location>
        <begin position="723"/>
        <end position="750"/>
    </location>
</feature>
<feature type="transmembrane region" description="Helical" evidence="2">
    <location>
        <begin position="1176"/>
        <end position="1201"/>
    </location>
</feature>
<dbReference type="Gene3D" id="1.20.1640.10">
    <property type="entry name" value="Multidrug efflux transporter AcrB transmembrane domain"/>
    <property type="match status" value="3"/>
</dbReference>
<accession>A0ABR7F3E1</accession>
<feature type="transmembrane region" description="Helical" evidence="2">
    <location>
        <begin position="780"/>
        <end position="802"/>
    </location>
</feature>
<feature type="transmembrane region" description="Helical" evidence="2">
    <location>
        <begin position="691"/>
        <end position="711"/>
    </location>
</feature>
<reference evidence="3 4" key="1">
    <citation type="submission" date="2020-08" db="EMBL/GenBank/DDBJ databases">
        <title>Genome public.</title>
        <authorList>
            <person name="Liu C."/>
            <person name="Sun Q."/>
        </authorList>
    </citation>
    <scope>NUCLEOTIDE SEQUENCE [LARGE SCALE GENOMIC DNA]</scope>
    <source>
        <strain evidence="3 4">BX4</strain>
    </source>
</reference>
<dbReference type="InterPro" id="IPR027463">
    <property type="entry name" value="AcrB_DN_DC_subdom"/>
</dbReference>
<evidence type="ECO:0000256" key="2">
    <source>
        <dbReference type="SAM" id="Phobius"/>
    </source>
</evidence>